<keyword evidence="3" id="KW-1185">Reference proteome</keyword>
<sequence length="116" mass="12855">MFSAVAAARISASLFTKHFGLLPLLHRRSISPLMPRTPTYMLSVHLTLYLLVSSTSSSPLPPRLHLKRQNQTSSLSGRQNSPQILALAVVHLARVLRCFGENPVQVKTMWPGVDLQ</sequence>
<reference evidence="2 3" key="1">
    <citation type="journal article" date="2021" name="Sci. Rep.">
        <title>Chromosome anchoring in Senegalese sole (Solea senegalensis) reveals sex-associated markers and genome rearrangements in flatfish.</title>
        <authorList>
            <person name="Guerrero-Cozar I."/>
            <person name="Gomez-Garrido J."/>
            <person name="Berbel C."/>
            <person name="Martinez-Blanch J.F."/>
            <person name="Alioto T."/>
            <person name="Claros M.G."/>
            <person name="Gagnaire P.A."/>
            <person name="Manchado M."/>
        </authorList>
    </citation>
    <scope>NUCLEOTIDE SEQUENCE [LARGE SCALE GENOMIC DNA]</scope>
    <source>
        <strain evidence="2">Sse05_10M</strain>
    </source>
</reference>
<feature type="region of interest" description="Disordered" evidence="1">
    <location>
        <begin position="57"/>
        <end position="77"/>
    </location>
</feature>
<comment type="caution">
    <text evidence="2">The sequence shown here is derived from an EMBL/GenBank/DDBJ whole genome shotgun (WGS) entry which is preliminary data.</text>
</comment>
<organism evidence="2 3">
    <name type="scientific">Solea senegalensis</name>
    <name type="common">Senegalese sole</name>
    <dbReference type="NCBI Taxonomy" id="28829"/>
    <lineage>
        <taxon>Eukaryota</taxon>
        <taxon>Metazoa</taxon>
        <taxon>Chordata</taxon>
        <taxon>Craniata</taxon>
        <taxon>Vertebrata</taxon>
        <taxon>Euteleostomi</taxon>
        <taxon>Actinopterygii</taxon>
        <taxon>Neopterygii</taxon>
        <taxon>Teleostei</taxon>
        <taxon>Neoteleostei</taxon>
        <taxon>Acanthomorphata</taxon>
        <taxon>Carangaria</taxon>
        <taxon>Pleuronectiformes</taxon>
        <taxon>Pleuronectoidei</taxon>
        <taxon>Soleidae</taxon>
        <taxon>Solea</taxon>
    </lineage>
</organism>
<dbReference type="Proteomes" id="UP000693946">
    <property type="component" value="Linkage Group LG13"/>
</dbReference>
<proteinExistence type="predicted"/>
<dbReference type="EMBL" id="JAGKHQ010000005">
    <property type="protein sequence ID" value="KAG7516532.1"/>
    <property type="molecule type" value="Genomic_DNA"/>
</dbReference>
<accession>A0AAV6SHG9</accession>
<dbReference type="AlphaFoldDB" id="A0AAV6SHG9"/>
<evidence type="ECO:0000313" key="3">
    <source>
        <dbReference type="Proteomes" id="UP000693946"/>
    </source>
</evidence>
<gene>
    <name evidence="2" type="ORF">JOB18_033605</name>
</gene>
<protein>
    <submittedName>
        <fullName evidence="2">Uncharacterized protein</fullName>
    </submittedName>
</protein>
<name>A0AAV6SHG9_SOLSE</name>
<evidence type="ECO:0000313" key="2">
    <source>
        <dbReference type="EMBL" id="KAG7516532.1"/>
    </source>
</evidence>
<evidence type="ECO:0000256" key="1">
    <source>
        <dbReference type="SAM" id="MobiDB-lite"/>
    </source>
</evidence>